<evidence type="ECO:0000313" key="1">
    <source>
        <dbReference type="EMBL" id="SCB70430.1"/>
    </source>
</evidence>
<dbReference type="AlphaFoldDB" id="A0A1G4EN27"/>
<proteinExistence type="predicted"/>
<evidence type="ECO:0000313" key="2">
    <source>
        <dbReference type="Proteomes" id="UP000195696"/>
    </source>
</evidence>
<sequence>MGIKAENLVIELNFGEETLKPAIKPVITAVQDTEKPVIIEGDALTDPKNVAQREKYIERIEVLHRVEGLLLLPVMEMATTKQVAAFYNVPHSTLKAVIQRNNDELEQDGMYLAKYSEIKETVKMYNASLLESGVGYRGAYVFPKRAILRIGMLLRDSEIAREVRTQLLNIEENTETSTKIIEVNKEIELQHEVAKALISGDLMALAQATAKVSEYKNRHIAKVEGERDQYKAELDVINGTDLISLRNVGLEYLDGISSANLRKFLQYQGVLSNVRADGHYTANVKYAKYFKLSTTVKNDRLCKTLKATREGAIFIAELYEKHNIKKSA</sequence>
<reference evidence="1 2" key="1">
    <citation type="submission" date="2016-08" db="EMBL/GenBank/DDBJ databases">
        <authorList>
            <person name="Seilhamer J.J."/>
        </authorList>
    </citation>
    <scope>NUCLEOTIDE SEQUENCE [LARGE SCALE GENOMIC DNA]</scope>
    <source>
        <strain evidence="1 2">SDA_GO95</strain>
    </source>
</reference>
<organism evidence="1 2">
    <name type="scientific">Bacillus mycoides</name>
    <dbReference type="NCBI Taxonomy" id="1405"/>
    <lineage>
        <taxon>Bacteria</taxon>
        <taxon>Bacillati</taxon>
        <taxon>Bacillota</taxon>
        <taxon>Bacilli</taxon>
        <taxon>Bacillales</taxon>
        <taxon>Bacillaceae</taxon>
        <taxon>Bacillus</taxon>
        <taxon>Bacillus cereus group</taxon>
    </lineage>
</organism>
<dbReference type="Proteomes" id="UP000195696">
    <property type="component" value="Unassembled WGS sequence"/>
</dbReference>
<evidence type="ECO:0008006" key="3">
    <source>
        <dbReference type="Google" id="ProtNLM"/>
    </source>
</evidence>
<dbReference type="EMBL" id="FMAK01000052">
    <property type="protein sequence ID" value="SCB70430.1"/>
    <property type="molecule type" value="Genomic_DNA"/>
</dbReference>
<protein>
    <recommendedName>
        <fullName evidence="3">Antirepressor protein C-terminal domain-containing protein</fullName>
    </recommendedName>
</protein>
<name>A0A1G4EN27_BACMY</name>
<accession>A0A1G4EN27</accession>
<gene>
    <name evidence="1" type="ORF">BWGO95_04600</name>
</gene>